<name>A0A0D6Q3W8_KOMEU</name>
<dbReference type="InterPro" id="IPR006119">
    <property type="entry name" value="Resolv_N"/>
</dbReference>
<sequence>MLMLKAVLYARYSSDLQNPGSIDDQLRLCRELAERQGWEIVGLYHDEAVSGASLQGRDGLQRLMEDGQARQFDIVCAEALDRISRDQEDMARIHKRLRFVGVALHTVSDGRVDELHVGFRGTMNALFLRDLAEKTHRGLRGRVEQGRSGGGLAYGYDVAADQGEGARQINEREAPVIRRIFKLFADGQSPGRIAAALNAEDIYGPRNRLWSGTTIRGHRSRGTGIINNELYRGVLVWNRQRYLKDPQTGRRLARPNPPESWIRTEVPELRIVSDALWQAVQLRQDEIENRSRAIAEGVRIAAKAREQGLLPVSSGLCRLLVCGLCGGEIIHVGRQRYGCAAHARKKACDNRRTLERRVMDAEIRSVLEEAAVTIMLHAEPLEQEAQAQGDLQERRMERERQELVVVEGRIQSVMTAIEDGLYTPALKTRMQQLEDRAARLRASLQIAGAHQRAALTAPRRFTAQARKLIGALRERDDTETVLKLRRMIGPVAMTPAAGQSGLRFTLRARRGWEG</sequence>
<dbReference type="InterPro" id="IPR011109">
    <property type="entry name" value="DNA_bind_recombinase_dom"/>
</dbReference>
<evidence type="ECO:0000313" key="4">
    <source>
        <dbReference type="EMBL" id="GAN98023.1"/>
    </source>
</evidence>
<dbReference type="SMART" id="SM00857">
    <property type="entry name" value="Resolvase"/>
    <property type="match status" value="1"/>
</dbReference>
<dbReference type="InterPro" id="IPR036162">
    <property type="entry name" value="Resolvase-like_N_sf"/>
</dbReference>
<evidence type="ECO:0000259" key="3">
    <source>
        <dbReference type="PROSITE" id="PS51737"/>
    </source>
</evidence>
<dbReference type="GO" id="GO:0000150">
    <property type="term" value="F:DNA strand exchange activity"/>
    <property type="evidence" value="ECO:0007669"/>
    <property type="project" value="InterPro"/>
</dbReference>
<feature type="domain" description="Resolvase/invertase-type recombinase catalytic" evidence="2">
    <location>
        <begin position="5"/>
        <end position="154"/>
    </location>
</feature>
<dbReference type="Gene3D" id="3.90.1750.20">
    <property type="entry name" value="Putative Large Serine Recombinase, Chain B, Domain 2"/>
    <property type="match status" value="1"/>
</dbReference>
<dbReference type="Proteomes" id="UP000032675">
    <property type="component" value="Unassembled WGS sequence"/>
</dbReference>
<evidence type="ECO:0000256" key="1">
    <source>
        <dbReference type="SAM" id="Coils"/>
    </source>
</evidence>
<dbReference type="PROSITE" id="PS51736">
    <property type="entry name" value="RECOMBINASES_3"/>
    <property type="match status" value="1"/>
</dbReference>
<reference evidence="4 5" key="1">
    <citation type="submission" date="2012-11" db="EMBL/GenBank/DDBJ databases">
        <title>Whole genome sequence of Gluconacetobacter europaeus NBRC3261.</title>
        <authorList>
            <person name="Azuma Y."/>
            <person name="Higashiura N."/>
            <person name="Hirakawa H."/>
            <person name="Matsushita K."/>
        </authorList>
    </citation>
    <scope>NUCLEOTIDE SEQUENCE [LARGE SCALE GENOMIC DNA]</scope>
    <source>
        <strain evidence="4 5">NBRC 3261</strain>
    </source>
</reference>
<dbReference type="Pfam" id="PF00239">
    <property type="entry name" value="Resolvase"/>
    <property type="match status" value="1"/>
</dbReference>
<dbReference type="SUPFAM" id="SSF53041">
    <property type="entry name" value="Resolvase-like"/>
    <property type="match status" value="1"/>
</dbReference>
<protein>
    <submittedName>
        <fullName evidence="4">DNA recombinase/resolvase</fullName>
    </submittedName>
</protein>
<dbReference type="Gene3D" id="3.40.50.1390">
    <property type="entry name" value="Resolvase, N-terminal catalytic domain"/>
    <property type="match status" value="1"/>
</dbReference>
<dbReference type="EMBL" id="BANI01000316">
    <property type="protein sequence ID" value="GAN98023.1"/>
    <property type="molecule type" value="Genomic_DNA"/>
</dbReference>
<evidence type="ECO:0000259" key="2">
    <source>
        <dbReference type="PROSITE" id="PS51736"/>
    </source>
</evidence>
<dbReference type="PROSITE" id="PS51737">
    <property type="entry name" value="RECOMBINASE_DNA_BIND"/>
    <property type="match status" value="1"/>
</dbReference>
<proteinExistence type="predicted"/>
<evidence type="ECO:0000313" key="5">
    <source>
        <dbReference type="Proteomes" id="UP000032675"/>
    </source>
</evidence>
<gene>
    <name evidence="4" type="ORF">Geu3261_0377_002</name>
</gene>
<feature type="coiled-coil region" evidence="1">
    <location>
        <begin position="344"/>
        <end position="402"/>
    </location>
</feature>
<feature type="domain" description="Recombinase" evidence="3">
    <location>
        <begin position="153"/>
        <end position="293"/>
    </location>
</feature>
<dbReference type="PANTHER" id="PTHR30461">
    <property type="entry name" value="DNA-INVERTASE FROM LAMBDOID PROPHAGE"/>
    <property type="match status" value="1"/>
</dbReference>
<dbReference type="InterPro" id="IPR050639">
    <property type="entry name" value="SSR_resolvase"/>
</dbReference>
<organism evidence="4 5">
    <name type="scientific">Komagataeibacter europaeus NBRC 3261</name>
    <dbReference type="NCBI Taxonomy" id="1234669"/>
    <lineage>
        <taxon>Bacteria</taxon>
        <taxon>Pseudomonadati</taxon>
        <taxon>Pseudomonadota</taxon>
        <taxon>Alphaproteobacteria</taxon>
        <taxon>Acetobacterales</taxon>
        <taxon>Acetobacteraceae</taxon>
        <taxon>Komagataeibacter</taxon>
    </lineage>
</organism>
<dbReference type="InterPro" id="IPR038109">
    <property type="entry name" value="DNA_bind_recomb_sf"/>
</dbReference>
<keyword evidence="1" id="KW-0175">Coiled coil</keyword>
<dbReference type="PANTHER" id="PTHR30461:SF23">
    <property type="entry name" value="DNA RECOMBINASE-RELATED"/>
    <property type="match status" value="1"/>
</dbReference>
<comment type="caution">
    <text evidence="4">The sequence shown here is derived from an EMBL/GenBank/DDBJ whole genome shotgun (WGS) entry which is preliminary data.</text>
</comment>
<dbReference type="CDD" id="cd00338">
    <property type="entry name" value="Ser_Recombinase"/>
    <property type="match status" value="1"/>
</dbReference>
<accession>A0A0D6Q3W8</accession>
<dbReference type="Pfam" id="PF07508">
    <property type="entry name" value="Recombinase"/>
    <property type="match status" value="1"/>
</dbReference>
<dbReference type="GO" id="GO:0003677">
    <property type="term" value="F:DNA binding"/>
    <property type="evidence" value="ECO:0007669"/>
    <property type="project" value="InterPro"/>
</dbReference>
<dbReference type="AlphaFoldDB" id="A0A0D6Q3W8"/>